<dbReference type="InterPro" id="IPR031348">
    <property type="entry name" value="PigL_N"/>
</dbReference>
<dbReference type="PANTHER" id="PTHR24198">
    <property type="entry name" value="ANKYRIN REPEAT AND PROTEIN KINASE DOMAIN-CONTAINING PROTEIN"/>
    <property type="match status" value="1"/>
</dbReference>
<dbReference type="EMBL" id="JANBVN010000166">
    <property type="protein sequence ID" value="KAJ9136988.1"/>
    <property type="molecule type" value="Genomic_DNA"/>
</dbReference>
<dbReference type="PANTHER" id="PTHR24198:SF165">
    <property type="entry name" value="ANKYRIN REPEAT-CONTAINING PROTEIN-RELATED"/>
    <property type="match status" value="1"/>
</dbReference>
<keyword evidence="2 3" id="KW-0040">ANK repeat</keyword>
<dbReference type="PROSITE" id="PS50297">
    <property type="entry name" value="ANK_REP_REGION"/>
    <property type="match status" value="4"/>
</dbReference>
<evidence type="ECO:0000313" key="5">
    <source>
        <dbReference type="EMBL" id="KAJ9136988.1"/>
    </source>
</evidence>
<organism evidence="5 6">
    <name type="scientific">Coniochaeta hoffmannii</name>
    <dbReference type="NCBI Taxonomy" id="91930"/>
    <lineage>
        <taxon>Eukaryota</taxon>
        <taxon>Fungi</taxon>
        <taxon>Dikarya</taxon>
        <taxon>Ascomycota</taxon>
        <taxon>Pezizomycotina</taxon>
        <taxon>Sordariomycetes</taxon>
        <taxon>Sordariomycetidae</taxon>
        <taxon>Coniochaetales</taxon>
        <taxon>Coniochaetaceae</taxon>
        <taxon>Coniochaeta</taxon>
    </lineage>
</organism>
<evidence type="ECO:0000313" key="6">
    <source>
        <dbReference type="Proteomes" id="UP001174691"/>
    </source>
</evidence>
<dbReference type="PROSITE" id="PS50088">
    <property type="entry name" value="ANK_REPEAT"/>
    <property type="match status" value="5"/>
</dbReference>
<feature type="repeat" description="ANK" evidence="3">
    <location>
        <begin position="463"/>
        <end position="492"/>
    </location>
</feature>
<dbReference type="Pfam" id="PF12796">
    <property type="entry name" value="Ank_2"/>
    <property type="match status" value="2"/>
</dbReference>
<comment type="caution">
    <text evidence="5">The sequence shown here is derived from an EMBL/GenBank/DDBJ whole genome shotgun (WGS) entry which is preliminary data.</text>
</comment>
<proteinExistence type="predicted"/>
<feature type="repeat" description="ANK" evidence="3">
    <location>
        <begin position="281"/>
        <end position="313"/>
    </location>
</feature>
<keyword evidence="6" id="KW-1185">Reference proteome</keyword>
<feature type="repeat" description="ANK" evidence="3">
    <location>
        <begin position="248"/>
        <end position="280"/>
    </location>
</feature>
<dbReference type="Pfam" id="PF17111">
    <property type="entry name" value="PigL_N"/>
    <property type="match status" value="1"/>
</dbReference>
<evidence type="ECO:0000256" key="1">
    <source>
        <dbReference type="ARBA" id="ARBA00022737"/>
    </source>
</evidence>
<gene>
    <name evidence="5" type="ORF">NKR19_g8365</name>
</gene>
<dbReference type="AlphaFoldDB" id="A0AA38R6S8"/>
<dbReference type="InterPro" id="IPR036770">
    <property type="entry name" value="Ankyrin_rpt-contain_sf"/>
</dbReference>
<feature type="repeat" description="ANK" evidence="3">
    <location>
        <begin position="530"/>
        <end position="562"/>
    </location>
</feature>
<dbReference type="SMART" id="SM00248">
    <property type="entry name" value="ANK"/>
    <property type="match status" value="9"/>
</dbReference>
<keyword evidence="1" id="KW-0677">Repeat</keyword>
<dbReference type="Gene3D" id="1.25.40.20">
    <property type="entry name" value="Ankyrin repeat-containing domain"/>
    <property type="match status" value="2"/>
</dbReference>
<sequence length="625" mass="68844">MADPLSVAASITGVLAFTAKSTREVMAMISEIRDAPDDIEDLRLELQNLTSLIESTHGLATKYPLYPECKPLQDTVTECLDRCRTILEAIRLQLKSFVSRGIGRRSPMRVISWTMRRGEIRSLRDRLRDSKAMLDLSVTVLNSHLTGKGQQEIKDEVSRGFEKLARQFQSLDTARKFQRRLQDDLESVSAFGGRRSSFTDTTDAGAALLMATFLEGTRNGTTLAPPSMDEGPYSNDGITLPASEYVLEDSVPLLQAAQAGNTQQVRALIALGASPSAKSQDGRTALHFCAIYDDVTTAEILVEHGAEIDAKDNKSRSPLRIALGTGSLGVATFLIQRGGTLDNYPALLDAIGSGQDHDAFTPLLDALHVRLDSVGESVLLHEVLERHDDVALHRLFDAGFDPNARDASGVSLIHHAILRLREMSVKLLLQYGADKNDFLTDKTASLLRDDVDWHRPLRDRLEQGITPLATAGRAMRNHSIVRILLEAGADPNWEYPCGIIALHGMCAQEFLAGSKLMIDFGANVNKLDDDGNAPLFWAIICGNTELIRYMMDHGGDLNLRITHGYPNYTPLHLAIHEMQGEVSRILITSGADLDAKDQYGRRPIDLIKVFGDCGVLDLLEERTKR</sequence>
<evidence type="ECO:0000259" key="4">
    <source>
        <dbReference type="Pfam" id="PF17111"/>
    </source>
</evidence>
<dbReference type="InterPro" id="IPR002110">
    <property type="entry name" value="Ankyrin_rpt"/>
</dbReference>
<accession>A0AA38R6S8</accession>
<evidence type="ECO:0000256" key="3">
    <source>
        <dbReference type="PROSITE-ProRule" id="PRU00023"/>
    </source>
</evidence>
<dbReference type="SUPFAM" id="SSF48403">
    <property type="entry name" value="Ankyrin repeat"/>
    <property type="match status" value="1"/>
</dbReference>
<dbReference type="Proteomes" id="UP001174691">
    <property type="component" value="Unassembled WGS sequence"/>
</dbReference>
<evidence type="ECO:0000256" key="2">
    <source>
        <dbReference type="ARBA" id="ARBA00023043"/>
    </source>
</evidence>
<feature type="repeat" description="ANK" evidence="3">
    <location>
        <begin position="566"/>
        <end position="598"/>
    </location>
</feature>
<reference evidence="5" key="1">
    <citation type="submission" date="2022-07" db="EMBL/GenBank/DDBJ databases">
        <title>Fungi with potential for degradation of polypropylene.</title>
        <authorList>
            <person name="Gostincar C."/>
        </authorList>
    </citation>
    <scope>NUCLEOTIDE SEQUENCE</scope>
    <source>
        <strain evidence="5">EXF-13287</strain>
    </source>
</reference>
<feature type="domain" description="Azaphilone pigments biosynthesis cluster protein L N-terminal" evidence="4">
    <location>
        <begin position="2"/>
        <end position="173"/>
    </location>
</feature>
<name>A0AA38R6S8_9PEZI</name>
<protein>
    <submittedName>
        <fullName evidence="5">Ankyrin</fullName>
    </submittedName>
</protein>